<reference evidence="4" key="1">
    <citation type="submission" date="2007-04" db="EMBL/GenBank/DDBJ databases">
        <title>Annotation of Pediculus humanus corporis strain USDA.</title>
        <authorList>
            <person name="Kirkness E."/>
            <person name="Hannick L."/>
            <person name="Hass B."/>
            <person name="Bruggner R."/>
            <person name="Lawson D."/>
            <person name="Bidwell S."/>
            <person name="Joardar V."/>
            <person name="Caler E."/>
            <person name="Walenz B."/>
            <person name="Inman J."/>
            <person name="Schobel S."/>
            <person name="Galinsky K."/>
            <person name="Amedeo P."/>
            <person name="Strausberg R."/>
        </authorList>
    </citation>
    <scope>NUCLEOTIDE SEQUENCE</scope>
    <source>
        <strain evidence="4">USDA</strain>
    </source>
</reference>
<dbReference type="EMBL" id="DS235870">
    <property type="protein sequence ID" value="EEB19497.1"/>
    <property type="molecule type" value="Genomic_DNA"/>
</dbReference>
<feature type="chain" id="PRO_5011412917" evidence="2">
    <location>
        <begin position="21"/>
        <end position="525"/>
    </location>
</feature>
<dbReference type="Pfam" id="PF03372">
    <property type="entry name" value="Exo_endo_phos"/>
    <property type="match status" value="1"/>
</dbReference>
<dbReference type="PANTHER" id="PTHR12121:SF34">
    <property type="entry name" value="PROTEIN ANGEL"/>
    <property type="match status" value="1"/>
</dbReference>
<dbReference type="PANTHER" id="PTHR12121">
    <property type="entry name" value="CARBON CATABOLITE REPRESSOR PROTEIN 4"/>
    <property type="match status" value="1"/>
</dbReference>
<dbReference type="GeneID" id="8239572"/>
<evidence type="ECO:0000256" key="2">
    <source>
        <dbReference type="SAM" id="SignalP"/>
    </source>
</evidence>
<dbReference type="RefSeq" id="XP_002432235.1">
    <property type="nucleotide sequence ID" value="XM_002432190.1"/>
</dbReference>
<dbReference type="EnsemblMetazoa" id="PHUM577790-RA">
    <property type="protein sequence ID" value="PHUM577790-PA"/>
    <property type="gene ID" value="PHUM577790"/>
</dbReference>
<dbReference type="eggNOG" id="KOG2338">
    <property type="taxonomic scope" value="Eukaryota"/>
</dbReference>
<dbReference type="Proteomes" id="UP000009046">
    <property type="component" value="Unassembled WGS sequence"/>
</dbReference>
<dbReference type="OrthoDB" id="10253982at2759"/>
<dbReference type="FunCoup" id="E0W1J1">
    <property type="interactions" value="28"/>
</dbReference>
<dbReference type="SUPFAM" id="SSF56219">
    <property type="entry name" value="DNase I-like"/>
    <property type="match status" value="1"/>
</dbReference>
<reference evidence="5" key="3">
    <citation type="submission" date="2021-02" db="UniProtKB">
        <authorList>
            <consortium name="EnsemblMetazoa"/>
        </authorList>
    </citation>
    <scope>IDENTIFICATION</scope>
    <source>
        <strain evidence="5">USDA</strain>
    </source>
</reference>
<accession>E0W1J1</accession>
<evidence type="ECO:0000313" key="5">
    <source>
        <dbReference type="EnsemblMetazoa" id="PHUM577790-PA"/>
    </source>
</evidence>
<sequence>MIKLTFVLSIGVLIISVVDVVKLKSSKLDGTEGGIKILEKCSKTEEINLNVVEDMCLPEEQPPHPHDHQQRQRQEETSEFKIKKNFQSEHGVMEKEREICHVGNNVENIESTNEIFNSGSSTSTTTISGHEFTETRKSEEIKKNLNWMRWTEYSPYAKDIIKNNKWESIQDELITVVSYNVLSQSLLEKHRYLYKRNDEKSLKWEVRSKLLIEEIKEFDADILCLQEIDSSLVNSFYNYNLNLLGYQGIYKQRTNEKVDGCAIYYKRDKFNLVKYMTVELFKRSVHLLDRDNIGIILKLTMKSNPKSEFVVATTHLLYNPKRGDIKLAQTQLMLAEIEKMAYAKHNALARQPEYLPIIFTGDMNYSPENGVYQLVTKSYLEYEGMSSEKILPSLRGHILNKTLLPPRIGITDSCQYVENAGEVSFSTGALDHHLNLESVYEHVKGNLPEATTNQNHWVTVDYIFYSQLWNDNLKLKSEGNLKLISRLTLPNSREAEVYLRYLPNLACASDHLPLRATFQLTSGNR</sequence>
<feature type="compositionally biased region" description="Basic and acidic residues" evidence="1">
    <location>
        <begin position="61"/>
        <end position="79"/>
    </location>
</feature>
<dbReference type="KEGG" id="phu:Phum_PHUM577790"/>
<keyword evidence="2" id="KW-0732">Signal</keyword>
<evidence type="ECO:0000313" key="4">
    <source>
        <dbReference type="EMBL" id="EEB19497.1"/>
    </source>
</evidence>
<dbReference type="AlphaFoldDB" id="E0W1J1"/>
<protein>
    <submittedName>
        <fullName evidence="4 5">Nocturnin, putative</fullName>
        <ecNumber evidence="4">3.1.13.4</ecNumber>
    </submittedName>
</protein>
<dbReference type="InterPro" id="IPR050410">
    <property type="entry name" value="CCR4/nocturin_mRNA_transcr"/>
</dbReference>
<evidence type="ECO:0000259" key="3">
    <source>
        <dbReference type="Pfam" id="PF03372"/>
    </source>
</evidence>
<dbReference type="Gene3D" id="3.60.10.10">
    <property type="entry name" value="Endonuclease/exonuclease/phosphatase"/>
    <property type="match status" value="1"/>
</dbReference>
<dbReference type="InterPro" id="IPR036691">
    <property type="entry name" value="Endo/exonu/phosph_ase_sf"/>
</dbReference>
<dbReference type="HOGENOM" id="CLU_016428_0_2_1"/>
<feature type="signal peptide" evidence="2">
    <location>
        <begin position="1"/>
        <end position="20"/>
    </location>
</feature>
<reference evidence="4" key="2">
    <citation type="submission" date="2007-04" db="EMBL/GenBank/DDBJ databases">
        <title>The genome of the human body louse.</title>
        <authorList>
            <consortium name="The Human Body Louse Genome Consortium"/>
            <person name="Kirkness E."/>
            <person name="Walenz B."/>
            <person name="Hass B."/>
            <person name="Bruggner R."/>
            <person name="Strausberg R."/>
        </authorList>
    </citation>
    <scope>NUCLEOTIDE SEQUENCE</scope>
    <source>
        <strain evidence="4">USDA</strain>
    </source>
</reference>
<dbReference type="CTD" id="8239572"/>
<evidence type="ECO:0000256" key="1">
    <source>
        <dbReference type="SAM" id="MobiDB-lite"/>
    </source>
</evidence>
<dbReference type="EC" id="3.1.13.4" evidence="4"/>
<feature type="region of interest" description="Disordered" evidence="1">
    <location>
        <begin position="57"/>
        <end position="79"/>
    </location>
</feature>
<dbReference type="STRING" id="121224.E0W1J1"/>
<dbReference type="InterPro" id="IPR005135">
    <property type="entry name" value="Endo/exonuclease/phosphatase"/>
</dbReference>
<organism>
    <name type="scientific">Pediculus humanus subsp. corporis</name>
    <name type="common">Body louse</name>
    <dbReference type="NCBI Taxonomy" id="121224"/>
    <lineage>
        <taxon>Eukaryota</taxon>
        <taxon>Metazoa</taxon>
        <taxon>Ecdysozoa</taxon>
        <taxon>Arthropoda</taxon>
        <taxon>Hexapoda</taxon>
        <taxon>Insecta</taxon>
        <taxon>Pterygota</taxon>
        <taxon>Neoptera</taxon>
        <taxon>Paraneoptera</taxon>
        <taxon>Psocodea</taxon>
        <taxon>Troctomorpha</taxon>
        <taxon>Phthiraptera</taxon>
        <taxon>Anoplura</taxon>
        <taxon>Pediculidae</taxon>
        <taxon>Pediculus</taxon>
    </lineage>
</organism>
<name>E0W1J1_PEDHC</name>
<dbReference type="InParanoid" id="E0W1J1"/>
<proteinExistence type="predicted"/>
<gene>
    <name evidence="5" type="primary">8239572</name>
    <name evidence="4" type="ORF">Phum_PHUM577790</name>
</gene>
<keyword evidence="4" id="KW-0378">Hydrolase</keyword>
<evidence type="ECO:0000313" key="6">
    <source>
        <dbReference type="Proteomes" id="UP000009046"/>
    </source>
</evidence>
<feature type="domain" description="Endonuclease/exonuclease/phosphatase" evidence="3">
    <location>
        <begin position="177"/>
        <end position="469"/>
    </location>
</feature>
<dbReference type="OMA" id="YIWHTED"/>
<keyword evidence="6" id="KW-1185">Reference proteome</keyword>
<dbReference type="EMBL" id="AAZO01007027">
    <property type="status" value="NOT_ANNOTATED_CDS"/>
    <property type="molecule type" value="Genomic_DNA"/>
</dbReference>
<dbReference type="VEuPathDB" id="VectorBase:PHUM577790"/>
<dbReference type="GO" id="GO:0004535">
    <property type="term" value="F:poly(A)-specific ribonuclease activity"/>
    <property type="evidence" value="ECO:0007669"/>
    <property type="project" value="UniProtKB-EC"/>
</dbReference>